<feature type="domain" description="Aconitase/3-isopropylmalate dehydratase large subunit alpha/beta/alpha" evidence="14">
    <location>
        <begin position="7"/>
        <end position="456"/>
    </location>
</feature>
<evidence type="ECO:0000259" key="14">
    <source>
        <dbReference type="Pfam" id="PF00330"/>
    </source>
</evidence>
<dbReference type="InterPro" id="IPR015931">
    <property type="entry name" value="Acnase/IPM_dHydase_lsu_aba_1/3"/>
</dbReference>
<dbReference type="GO" id="GO:0003861">
    <property type="term" value="F:3-isopropylmalate dehydratase activity"/>
    <property type="evidence" value="ECO:0007669"/>
    <property type="project" value="UniProtKB-EC"/>
</dbReference>
<evidence type="ECO:0000256" key="9">
    <source>
        <dbReference type="ARBA" id="ARBA00022723"/>
    </source>
</evidence>
<dbReference type="GO" id="GO:0009098">
    <property type="term" value="P:L-leucine biosynthetic process"/>
    <property type="evidence" value="ECO:0007669"/>
    <property type="project" value="UniProtKB-UniPathway"/>
</dbReference>
<dbReference type="UniPathway" id="UPA00048">
    <property type="reaction ID" value="UER00071"/>
</dbReference>
<comment type="pathway">
    <text evidence="4">Amino-acid biosynthesis; L-leucine biosynthesis; L-leucine from 3-methyl-2-oxobutanoate: step 2/4.</text>
</comment>
<dbReference type="InterPro" id="IPR050067">
    <property type="entry name" value="IPM_dehydratase_rel_enz"/>
</dbReference>
<keyword evidence="12 15" id="KW-0456">Lyase</keyword>
<reference evidence="15 16" key="1">
    <citation type="submission" date="2019-10" db="EMBL/GenBank/DDBJ databases">
        <title>New genus of Silvanigrellaceae.</title>
        <authorList>
            <person name="Pitt A."/>
            <person name="Hahn M.W."/>
        </authorList>
    </citation>
    <scope>NUCLEOTIDE SEQUENCE [LARGE SCALE GENOMIC DNA]</scope>
    <source>
        <strain evidence="15 16">33A1-SZDP</strain>
    </source>
</reference>
<evidence type="ECO:0000256" key="4">
    <source>
        <dbReference type="ARBA" id="ARBA00004729"/>
    </source>
</evidence>
<dbReference type="Pfam" id="PF00330">
    <property type="entry name" value="Aconitase"/>
    <property type="match status" value="1"/>
</dbReference>
<keyword evidence="7" id="KW-0004">4Fe-4S</keyword>
<dbReference type="NCBIfam" id="NF009116">
    <property type="entry name" value="PRK12466.1"/>
    <property type="match status" value="1"/>
</dbReference>
<proteinExistence type="predicted"/>
<keyword evidence="11" id="KW-0411">Iron-sulfur</keyword>
<dbReference type="InterPro" id="IPR004430">
    <property type="entry name" value="3-IsopropMal_deHydase_lsu"/>
</dbReference>
<dbReference type="InterPro" id="IPR033941">
    <property type="entry name" value="IPMI_cat"/>
</dbReference>
<comment type="cofactor">
    <cofactor evidence="2">
        <name>[4Fe-4S] cluster</name>
        <dbReference type="ChEBI" id="CHEBI:49883"/>
    </cofactor>
</comment>
<organism evidence="15 16">
    <name type="scientific">Fluviispira multicolorata</name>
    <dbReference type="NCBI Taxonomy" id="2654512"/>
    <lineage>
        <taxon>Bacteria</taxon>
        <taxon>Pseudomonadati</taxon>
        <taxon>Bdellovibrionota</taxon>
        <taxon>Oligoflexia</taxon>
        <taxon>Silvanigrellales</taxon>
        <taxon>Silvanigrellaceae</taxon>
        <taxon>Fluviispira</taxon>
    </lineage>
</organism>
<evidence type="ECO:0000256" key="13">
    <source>
        <dbReference type="ARBA" id="ARBA00023304"/>
    </source>
</evidence>
<evidence type="ECO:0000256" key="5">
    <source>
        <dbReference type="ARBA" id="ARBA00011998"/>
    </source>
</evidence>
<dbReference type="EC" id="4.2.1.33" evidence="5"/>
<evidence type="ECO:0000256" key="11">
    <source>
        <dbReference type="ARBA" id="ARBA00023014"/>
    </source>
</evidence>
<evidence type="ECO:0000256" key="1">
    <source>
        <dbReference type="ARBA" id="ARBA00000491"/>
    </source>
</evidence>
<keyword evidence="13" id="KW-0100">Branched-chain amino acid biosynthesis</keyword>
<evidence type="ECO:0000313" key="15">
    <source>
        <dbReference type="EMBL" id="KAB8033169.1"/>
    </source>
</evidence>
<gene>
    <name evidence="15" type="primary">leuC</name>
    <name evidence="15" type="ORF">GCL57_00295</name>
</gene>
<dbReference type="PRINTS" id="PR00415">
    <property type="entry name" value="ACONITASE"/>
</dbReference>
<keyword evidence="10" id="KW-0408">Iron</keyword>
<evidence type="ECO:0000256" key="7">
    <source>
        <dbReference type="ARBA" id="ARBA00022485"/>
    </source>
</evidence>
<dbReference type="RefSeq" id="WP_152211257.1">
    <property type="nucleotide sequence ID" value="NZ_WFLN01000004.1"/>
</dbReference>
<dbReference type="InterPro" id="IPR036008">
    <property type="entry name" value="Aconitase_4Fe-4S_dom"/>
</dbReference>
<sequence length="465" mass="51189">MKKNIVEKIWDSHLIDETSGLLSVCAIDFIFLHEVTSAQAFQTLKDRNIDIMFPNQCIATIDHSIPTRKNRTEIYDAAARNQVELLRENAHKNNIAFYDFESGYQGIVHVIGPELGITQPGMTIICGDSHTATHGAFGTLAFGVGTSELSHALASGCLLLSRPKVMKVEFKGNMQKGVFAKDLIMKLISQIGIGGGTGFVIEYTGQVIQQMSMEERMTICNMSIECGAKAGLISPDSITYQYLSQKSYAPHEENWNEMVQYWDSFRSDESCFYDHEISIDVQSLEPMITWGTNPSQAIGITKAIPKDSEISPPEKVMYAKALEYMKLQGGENLEGVPIDWAFIGSCTNGRIEDLRICAKIIQNKKVHPSVTLFIVPGSENVLKQAKKEGLDKIFIDAGADFRMPGCSLCLGMNDDKVPAGKRCISSTNRNFVGRQGTGSYTHLASPATVIASAIEGKISSPIKFF</sequence>
<dbReference type="NCBIfam" id="NF004016">
    <property type="entry name" value="PRK05478.1"/>
    <property type="match status" value="1"/>
</dbReference>
<dbReference type="Gene3D" id="3.30.499.10">
    <property type="entry name" value="Aconitase, domain 3"/>
    <property type="match status" value="2"/>
</dbReference>
<dbReference type="InterPro" id="IPR001030">
    <property type="entry name" value="Acoase/IPM_deHydtase_lsu_aba"/>
</dbReference>
<dbReference type="NCBIfam" id="TIGR00170">
    <property type="entry name" value="leuC"/>
    <property type="match status" value="1"/>
</dbReference>
<dbReference type="InterPro" id="IPR018136">
    <property type="entry name" value="Aconitase_4Fe-4S_BS"/>
</dbReference>
<comment type="catalytic activity">
    <reaction evidence="1">
        <text>(2R,3S)-3-isopropylmalate = (2S)-2-isopropylmalate</text>
        <dbReference type="Rhea" id="RHEA:32287"/>
        <dbReference type="ChEBI" id="CHEBI:1178"/>
        <dbReference type="ChEBI" id="CHEBI:35121"/>
        <dbReference type="EC" id="4.2.1.33"/>
    </reaction>
</comment>
<keyword evidence="8" id="KW-0028">Amino-acid biosynthesis</keyword>
<comment type="function">
    <text evidence="3">Catalyzes the isomerization between 2-isopropylmalate and 3-isopropylmalate, via the formation of 2-isopropylmaleate.</text>
</comment>
<accession>A0A833JEE0</accession>
<dbReference type="EMBL" id="WFLN01000004">
    <property type="protein sequence ID" value="KAB8033169.1"/>
    <property type="molecule type" value="Genomic_DNA"/>
</dbReference>
<evidence type="ECO:0000313" key="16">
    <source>
        <dbReference type="Proteomes" id="UP000442694"/>
    </source>
</evidence>
<protein>
    <recommendedName>
        <fullName evidence="5">3-isopropylmalate dehydratase</fullName>
        <ecNumber evidence="5">4.2.1.33</ecNumber>
    </recommendedName>
</protein>
<keyword evidence="9" id="KW-0479">Metal-binding</keyword>
<dbReference type="GO" id="GO:0051539">
    <property type="term" value="F:4 iron, 4 sulfur cluster binding"/>
    <property type="evidence" value="ECO:0007669"/>
    <property type="project" value="UniProtKB-KW"/>
</dbReference>
<dbReference type="PROSITE" id="PS00450">
    <property type="entry name" value="ACONITASE_1"/>
    <property type="match status" value="1"/>
</dbReference>
<evidence type="ECO:0000256" key="12">
    <source>
        <dbReference type="ARBA" id="ARBA00023239"/>
    </source>
</evidence>
<dbReference type="SUPFAM" id="SSF53732">
    <property type="entry name" value="Aconitase iron-sulfur domain"/>
    <property type="match status" value="1"/>
</dbReference>
<evidence type="ECO:0000256" key="8">
    <source>
        <dbReference type="ARBA" id="ARBA00022605"/>
    </source>
</evidence>
<dbReference type="AlphaFoldDB" id="A0A833JEE0"/>
<dbReference type="PANTHER" id="PTHR43822">
    <property type="entry name" value="HOMOACONITASE, MITOCHONDRIAL-RELATED"/>
    <property type="match status" value="1"/>
</dbReference>
<keyword evidence="16" id="KW-1185">Reference proteome</keyword>
<evidence type="ECO:0000256" key="3">
    <source>
        <dbReference type="ARBA" id="ARBA00002695"/>
    </source>
</evidence>
<evidence type="ECO:0000256" key="6">
    <source>
        <dbReference type="ARBA" id="ARBA00022430"/>
    </source>
</evidence>
<keyword evidence="6" id="KW-0432">Leucine biosynthesis</keyword>
<name>A0A833JEE0_9BACT</name>
<dbReference type="GO" id="GO:0046872">
    <property type="term" value="F:metal ion binding"/>
    <property type="evidence" value="ECO:0007669"/>
    <property type="project" value="UniProtKB-KW"/>
</dbReference>
<dbReference type="Proteomes" id="UP000442694">
    <property type="component" value="Unassembled WGS sequence"/>
</dbReference>
<dbReference type="PANTHER" id="PTHR43822:SF9">
    <property type="entry name" value="3-ISOPROPYLMALATE DEHYDRATASE"/>
    <property type="match status" value="1"/>
</dbReference>
<comment type="caution">
    <text evidence="15">The sequence shown here is derived from an EMBL/GenBank/DDBJ whole genome shotgun (WGS) entry which is preliminary data.</text>
</comment>
<dbReference type="CDD" id="cd01583">
    <property type="entry name" value="IPMI"/>
    <property type="match status" value="1"/>
</dbReference>
<evidence type="ECO:0000256" key="10">
    <source>
        <dbReference type="ARBA" id="ARBA00023004"/>
    </source>
</evidence>
<evidence type="ECO:0000256" key="2">
    <source>
        <dbReference type="ARBA" id="ARBA00001966"/>
    </source>
</evidence>